<keyword evidence="2" id="KW-0472">Membrane</keyword>
<feature type="domain" description="DUF4190" evidence="3">
    <location>
        <begin position="122"/>
        <end position="192"/>
    </location>
</feature>
<feature type="compositionally biased region" description="Low complexity" evidence="1">
    <location>
        <begin position="61"/>
        <end position="77"/>
    </location>
</feature>
<keyword evidence="2" id="KW-0812">Transmembrane</keyword>
<feature type="transmembrane region" description="Helical" evidence="2">
    <location>
        <begin position="121"/>
        <end position="139"/>
    </location>
</feature>
<proteinExistence type="predicted"/>
<keyword evidence="5" id="KW-1185">Reference proteome</keyword>
<dbReference type="RefSeq" id="WP_163716297.1">
    <property type="nucleotide sequence ID" value="NZ_BLKZ01000001.1"/>
</dbReference>
<evidence type="ECO:0000256" key="1">
    <source>
        <dbReference type="SAM" id="MobiDB-lite"/>
    </source>
</evidence>
<evidence type="ECO:0000313" key="5">
    <source>
        <dbReference type="Proteomes" id="UP000465360"/>
    </source>
</evidence>
<accession>A0A7I9YU42</accession>
<gene>
    <name evidence="4" type="ORF">MBOU_42430</name>
</gene>
<name>A0A7I9YU42_MYCBU</name>
<dbReference type="Pfam" id="PF13828">
    <property type="entry name" value="DUF4190"/>
    <property type="match status" value="1"/>
</dbReference>
<dbReference type="AlphaFoldDB" id="A0A7I9YU42"/>
<feature type="transmembrane region" description="Helical" evidence="2">
    <location>
        <begin position="175"/>
        <end position="203"/>
    </location>
</feature>
<evidence type="ECO:0000259" key="3">
    <source>
        <dbReference type="Pfam" id="PF13828"/>
    </source>
</evidence>
<feature type="compositionally biased region" description="Pro residues" evidence="1">
    <location>
        <begin position="78"/>
        <end position="88"/>
    </location>
</feature>
<organism evidence="4 5">
    <name type="scientific">Mycobacterium bourgelatii</name>
    <dbReference type="NCBI Taxonomy" id="1273442"/>
    <lineage>
        <taxon>Bacteria</taxon>
        <taxon>Bacillati</taxon>
        <taxon>Actinomycetota</taxon>
        <taxon>Actinomycetes</taxon>
        <taxon>Mycobacteriales</taxon>
        <taxon>Mycobacteriaceae</taxon>
        <taxon>Mycobacterium</taxon>
    </lineage>
</organism>
<dbReference type="EMBL" id="BLKZ01000001">
    <property type="protein sequence ID" value="GFG92201.1"/>
    <property type="molecule type" value="Genomic_DNA"/>
</dbReference>
<keyword evidence="2" id="KW-1133">Transmembrane helix</keyword>
<dbReference type="InterPro" id="IPR025241">
    <property type="entry name" value="DUF4190"/>
</dbReference>
<dbReference type="Proteomes" id="UP000465360">
    <property type="component" value="Unassembled WGS sequence"/>
</dbReference>
<feature type="region of interest" description="Disordered" evidence="1">
    <location>
        <begin position="1"/>
        <end position="88"/>
    </location>
</feature>
<evidence type="ECO:0000256" key="2">
    <source>
        <dbReference type="SAM" id="Phobius"/>
    </source>
</evidence>
<feature type="compositionally biased region" description="Pro residues" evidence="1">
    <location>
        <begin position="43"/>
        <end position="60"/>
    </location>
</feature>
<reference evidence="4 5" key="1">
    <citation type="journal article" date="2019" name="Emerg. Microbes Infect.">
        <title>Comprehensive subspecies identification of 175 nontuberculous mycobacteria species based on 7547 genomic profiles.</title>
        <authorList>
            <person name="Matsumoto Y."/>
            <person name="Kinjo T."/>
            <person name="Motooka D."/>
            <person name="Nabeya D."/>
            <person name="Jung N."/>
            <person name="Uechi K."/>
            <person name="Horii T."/>
            <person name="Iida T."/>
            <person name="Fujita J."/>
            <person name="Nakamura S."/>
        </authorList>
    </citation>
    <scope>NUCLEOTIDE SEQUENCE [LARGE SCALE GENOMIC DNA]</scope>
    <source>
        <strain evidence="4 5">JCM 30725</strain>
    </source>
</reference>
<sequence>MTAPRDDGSSWPPPSGGEQDPNATWLAPTPQPPQPPSYQSGPTPYPPNPPGGGYPPPPSYGQPSYGQPGQQPYGAPTPDYPAAPYPAAPPPPPLYPGAGYPQYPGGPAGNPYYSGQSGNNGMAVASLVTAIAGVVIGLPLGFFCYIGFVIPVVALILGVIALNQIKQSQQPGRGMALAGIWTSAVTLGLLAIFFIIGVAAIAANSR</sequence>
<evidence type="ECO:0000313" key="4">
    <source>
        <dbReference type="EMBL" id="GFG92201.1"/>
    </source>
</evidence>
<feature type="transmembrane region" description="Helical" evidence="2">
    <location>
        <begin position="145"/>
        <end position="163"/>
    </location>
</feature>
<comment type="caution">
    <text evidence="4">The sequence shown here is derived from an EMBL/GenBank/DDBJ whole genome shotgun (WGS) entry which is preliminary data.</text>
</comment>
<protein>
    <recommendedName>
        <fullName evidence="3">DUF4190 domain-containing protein</fullName>
    </recommendedName>
</protein>